<name>A0ABS1R1D3_9SPHI</name>
<evidence type="ECO:0000256" key="2">
    <source>
        <dbReference type="SAM" id="SignalP"/>
    </source>
</evidence>
<dbReference type="InterPro" id="IPR008979">
    <property type="entry name" value="Galactose-bd-like_sf"/>
</dbReference>
<keyword evidence="4" id="KW-1185">Reference proteome</keyword>
<keyword evidence="1" id="KW-1133">Transmembrane helix</keyword>
<sequence>MKSFKHLLLLLFFVIATCSYTVRAQQLQAQVSVNVNGYHSIVVPQEFRARVANNMGMLRLKDAKGNEVPFILQAPAPQSSYFSPIPYEQDKNKVDSTELFLIDTKVKKKNSGYIIQVANTDNSKKYRVEGSDDRENWFGIINNGILTDLKDDSQTFTNKSIQFPLVDYRYIRIILDDKSSPPIKVLHIGEIKSDETAPQLERVKHVAYQQTNNLDRKTTTIAITKEMWSPIDYFQIYTSTPKQYYRTAHTYTEQQRSNTDKRHSGSQYSNSEYLELHSNVNGIYMLQEAYPSSFFLEIENEDSPALQIDSIVFYQTPIRLIADMDKQQEYSLQADTNWTSPNYDLAKITLNLPSDIPTVTIGTIKNLETNSTSGNKNYGNYILIACSILGVCLVFYFGRGLIKDVNKDK</sequence>
<accession>A0ABS1R1D3</accession>
<proteinExistence type="predicted"/>
<dbReference type="InterPro" id="IPR025060">
    <property type="entry name" value="DUF3999"/>
</dbReference>
<comment type="caution">
    <text evidence="3">The sequence shown here is derived from an EMBL/GenBank/DDBJ whole genome shotgun (WGS) entry which is preliminary data.</text>
</comment>
<reference evidence="3 4" key="1">
    <citation type="submission" date="2021-01" db="EMBL/GenBank/DDBJ databases">
        <title>C459-1 draft genome sequence.</title>
        <authorList>
            <person name="Zhang X.-F."/>
        </authorList>
    </citation>
    <scope>NUCLEOTIDE SEQUENCE [LARGE SCALE GENOMIC DNA]</scope>
    <source>
        <strain evidence="4">C459-1</strain>
    </source>
</reference>
<gene>
    <name evidence="3" type="ORF">JKG61_07020</name>
</gene>
<feature type="signal peptide" evidence="2">
    <location>
        <begin position="1"/>
        <end position="24"/>
    </location>
</feature>
<dbReference type="Proteomes" id="UP000625283">
    <property type="component" value="Unassembled WGS sequence"/>
</dbReference>
<feature type="transmembrane region" description="Helical" evidence="1">
    <location>
        <begin position="378"/>
        <end position="397"/>
    </location>
</feature>
<feature type="chain" id="PRO_5046306047" evidence="2">
    <location>
        <begin position="25"/>
        <end position="409"/>
    </location>
</feature>
<dbReference type="EMBL" id="JAERTY010000003">
    <property type="protein sequence ID" value="MBL1408500.1"/>
    <property type="molecule type" value="Genomic_DNA"/>
</dbReference>
<dbReference type="RefSeq" id="WP_202102257.1">
    <property type="nucleotide sequence ID" value="NZ_JAERTY010000003.1"/>
</dbReference>
<dbReference type="Pfam" id="PF13163">
    <property type="entry name" value="DUF3999"/>
    <property type="match status" value="1"/>
</dbReference>
<keyword evidence="1" id="KW-0472">Membrane</keyword>
<evidence type="ECO:0000313" key="3">
    <source>
        <dbReference type="EMBL" id="MBL1408500.1"/>
    </source>
</evidence>
<protein>
    <submittedName>
        <fullName evidence="3">DUF3999 family protein</fullName>
    </submittedName>
</protein>
<evidence type="ECO:0000256" key="1">
    <source>
        <dbReference type="SAM" id="Phobius"/>
    </source>
</evidence>
<keyword evidence="2" id="KW-0732">Signal</keyword>
<organism evidence="3 4">
    <name type="scientific">Sphingobacterium faecale</name>
    <dbReference type="NCBI Taxonomy" id="2803775"/>
    <lineage>
        <taxon>Bacteria</taxon>
        <taxon>Pseudomonadati</taxon>
        <taxon>Bacteroidota</taxon>
        <taxon>Sphingobacteriia</taxon>
        <taxon>Sphingobacteriales</taxon>
        <taxon>Sphingobacteriaceae</taxon>
        <taxon>Sphingobacterium</taxon>
    </lineage>
</organism>
<evidence type="ECO:0000313" key="4">
    <source>
        <dbReference type="Proteomes" id="UP000625283"/>
    </source>
</evidence>
<dbReference type="SUPFAM" id="SSF49785">
    <property type="entry name" value="Galactose-binding domain-like"/>
    <property type="match status" value="1"/>
</dbReference>
<dbReference type="Gene3D" id="2.60.120.260">
    <property type="entry name" value="Galactose-binding domain-like"/>
    <property type="match status" value="1"/>
</dbReference>
<keyword evidence="1" id="KW-0812">Transmembrane</keyword>